<sequence>MPPRGRGRGRGGGRLANRGTTRGGNRVAKSAPRPPGRPRRNSSGNLNGHSQDRSDGDHVHAVFEPPGLLIIAGMLPEHFPDYDSDHEQGESDSHSDYGSATAKTPRKLTARERLQETEHASNPGNDDDWTETDVEIMVAPKTRGFYRPPPKREVVRKRVKKAESSRYGDAFPQLRNGSASEDASEDALPSRRSSQKSSHENADLPVIVEQEATDEDMNAKSTSSAVTANTANSVKKSRKDATPESSKPRPEIVDEGELSEADFPTAFLKKPPTPPIEKCDDRADWIMRKLFAPMGDPQAFVSALTKLDPSTRSTEVLYDLALNAQRAIKAWQDEYLELDQITAPKSNPPKKPLTGGRMIIDPLIYDDMLEADLYGYNYDSKKAPGMQDPFRQRAGGGKFVGGRELRQRRGRDVGPVELSEPDATDVGGYGTRRRRAAQQQNNNQLEVPPRGVKRVNSNQGSEVELPPRKRGRPSAAEKSLMQSRVRQLREESAARSTSSERDVRSSEPPRRRGRPPGSKNTMPRSDAGIKKGPRKPRTTSTQADGENASLDPAEAATPASGDDSMIVDDAAPASQVNGVEANASTGQEHSVTNGEPPAPPPAQTGTSASTPGPDGSAPKEKDPKKRVRSEKRSKSMTEWWAARKAKAAEDRKLQLAQQAEQDRIAEEQARAAHAAHQAHFPPQDARYWPQIAPQHQHQHHHHHHHQHHAPQSYQGPPPQTHPPPPPPPPPPFASRPQSQTYQQSSPQQGPPQQGPSQQGPPQHGQSQHGQSQRGPLQHISSQHQPPPFSTPQHFHSQTPPSQNVRIEPPNTQPPPPVAHPHGLHTQGLPPPERQLQQVPSSEQQHISVKSHQQGTSHTSQSSSTSGLPPILASKQPPHQPPAPQASFTSLPAHSPPQHVFQAHPTPSAAQAPAQYSPPNPQEAPNRQPSPLRRIINYVSDPSKAAQPAGPPYQSIMTPGATSPSIMHQGSQTNRPDSRGRSPPATAGSFMSAFHINNHTSRPPIPGTGSFRSETPAKNTFTNYTAPPVARQQGRMTGAQVQDLALAAVQPAQRKPLEDVLKEQRDWRSRDLSPPPPPPPPSGPRPLFKLQPAPLNGPPILPQPATSNMDHPAGAQSSHLSHHQDRGPTLPRLTQQSAPGPFVPRPSSAASRPMLGSSIAAILSHSPPSTQHAQMASKSTARQQLPPLMPNLDRDKLEEKSATSGPFGGTADRHRSISVSSQGPPLRFVDMHRGDRRGSSAGPAQHGFPPDKH</sequence>
<feature type="compositionally biased region" description="Basic and acidic residues" evidence="1">
    <location>
        <begin position="660"/>
        <end position="670"/>
    </location>
</feature>
<accession>A0A0D2ASD2</accession>
<feature type="compositionally biased region" description="Polar residues" evidence="1">
    <location>
        <begin position="1103"/>
        <end position="1118"/>
    </location>
</feature>
<feature type="compositionally biased region" description="Basic and acidic residues" evidence="1">
    <location>
        <begin position="50"/>
        <end position="61"/>
    </location>
</feature>
<evidence type="ECO:0000313" key="2">
    <source>
        <dbReference type="EMBL" id="KIW09430.1"/>
    </source>
</evidence>
<feature type="compositionally biased region" description="Pro residues" evidence="1">
    <location>
        <begin position="715"/>
        <end position="733"/>
    </location>
</feature>
<feature type="compositionally biased region" description="Low complexity" evidence="1">
    <location>
        <begin position="850"/>
        <end position="866"/>
    </location>
</feature>
<feature type="compositionally biased region" description="Basic residues" evidence="1">
    <location>
        <begin position="1"/>
        <end position="11"/>
    </location>
</feature>
<feature type="compositionally biased region" description="Polar residues" evidence="1">
    <location>
        <begin position="1165"/>
        <end position="1182"/>
    </location>
</feature>
<feature type="compositionally biased region" description="Basic and acidic residues" evidence="1">
    <location>
        <begin position="78"/>
        <end position="95"/>
    </location>
</feature>
<feature type="compositionally biased region" description="Polar residues" evidence="1">
    <location>
        <begin position="1009"/>
        <end position="1024"/>
    </location>
</feature>
<feature type="compositionally biased region" description="Basic and acidic residues" evidence="1">
    <location>
        <begin position="1054"/>
        <end position="1070"/>
    </location>
</feature>
<evidence type="ECO:0000256" key="1">
    <source>
        <dbReference type="SAM" id="MobiDB-lite"/>
    </source>
</evidence>
<keyword evidence="3" id="KW-1185">Reference proteome</keyword>
<feature type="compositionally biased region" description="Basic and acidic residues" evidence="1">
    <location>
        <begin position="1191"/>
        <end position="1200"/>
    </location>
</feature>
<feature type="compositionally biased region" description="Basic and acidic residues" evidence="1">
    <location>
        <begin position="401"/>
        <end position="414"/>
    </location>
</feature>
<dbReference type="Proteomes" id="UP000053259">
    <property type="component" value="Unassembled WGS sequence"/>
</dbReference>
<feature type="compositionally biased region" description="Low complexity" evidence="1">
    <location>
        <begin position="1038"/>
        <end position="1052"/>
    </location>
</feature>
<feature type="region of interest" description="Disordered" evidence="1">
    <location>
        <begin position="382"/>
        <end position="1252"/>
    </location>
</feature>
<feature type="compositionally biased region" description="Low complexity" evidence="1">
    <location>
        <begin position="15"/>
        <end position="26"/>
    </location>
</feature>
<feature type="region of interest" description="Disordered" evidence="1">
    <location>
        <begin position="78"/>
        <end position="275"/>
    </location>
</feature>
<feature type="compositionally biased region" description="Low complexity" evidence="1">
    <location>
        <begin position="901"/>
        <end position="914"/>
    </location>
</feature>
<feature type="compositionally biased region" description="Polar residues" evidence="1">
    <location>
        <begin position="574"/>
        <end position="593"/>
    </location>
</feature>
<feature type="compositionally biased region" description="Low complexity" evidence="1">
    <location>
        <begin position="754"/>
        <end position="775"/>
    </location>
</feature>
<feature type="compositionally biased region" description="Basic and acidic residues" evidence="1">
    <location>
        <begin position="487"/>
        <end position="510"/>
    </location>
</feature>
<feature type="compositionally biased region" description="Basic residues" evidence="1">
    <location>
        <begin position="696"/>
        <end position="708"/>
    </location>
</feature>
<reference evidence="2 3" key="1">
    <citation type="submission" date="2015-01" db="EMBL/GenBank/DDBJ databases">
        <title>The Genome Sequence of Ochroconis gallopava CBS43764.</title>
        <authorList>
            <consortium name="The Broad Institute Genomics Platform"/>
            <person name="Cuomo C."/>
            <person name="de Hoog S."/>
            <person name="Gorbushina A."/>
            <person name="Stielow B."/>
            <person name="Teixiera M."/>
            <person name="Abouelleil A."/>
            <person name="Chapman S.B."/>
            <person name="Priest M."/>
            <person name="Young S.K."/>
            <person name="Wortman J."/>
            <person name="Nusbaum C."/>
            <person name="Birren B."/>
        </authorList>
    </citation>
    <scope>NUCLEOTIDE SEQUENCE [LARGE SCALE GENOMIC DNA]</scope>
    <source>
        <strain evidence="2 3">CBS 43764</strain>
    </source>
</reference>
<feature type="compositionally biased region" description="Basic and acidic residues" evidence="1">
    <location>
        <begin position="109"/>
        <end position="119"/>
    </location>
</feature>
<feature type="compositionally biased region" description="Basic and acidic residues" evidence="1">
    <location>
        <begin position="239"/>
        <end position="252"/>
    </location>
</feature>
<dbReference type="VEuPathDB" id="FungiDB:PV09_00315"/>
<feature type="compositionally biased region" description="Polar residues" evidence="1">
    <location>
        <begin position="954"/>
        <end position="974"/>
    </location>
</feature>
<dbReference type="GeneID" id="27308288"/>
<dbReference type="EMBL" id="KN847529">
    <property type="protein sequence ID" value="KIW09430.1"/>
    <property type="molecule type" value="Genomic_DNA"/>
</dbReference>
<feature type="compositionally biased region" description="Polar residues" evidence="1">
    <location>
        <begin position="219"/>
        <end position="234"/>
    </location>
</feature>
<feature type="compositionally biased region" description="Basic and acidic residues" evidence="1">
    <location>
        <begin position="1228"/>
        <end position="1237"/>
    </location>
</feature>
<feature type="compositionally biased region" description="Polar residues" evidence="1">
    <location>
        <begin position="834"/>
        <end position="849"/>
    </location>
</feature>
<name>A0A0D2ASD2_9PEZI</name>
<dbReference type="HOGENOM" id="CLU_265662_0_0_1"/>
<dbReference type="STRING" id="253628.A0A0D2ASD2"/>
<feature type="region of interest" description="Disordered" evidence="1">
    <location>
        <begin position="1"/>
        <end position="62"/>
    </location>
</feature>
<organism evidence="2 3">
    <name type="scientific">Verruconis gallopava</name>
    <dbReference type="NCBI Taxonomy" id="253628"/>
    <lineage>
        <taxon>Eukaryota</taxon>
        <taxon>Fungi</taxon>
        <taxon>Dikarya</taxon>
        <taxon>Ascomycota</taxon>
        <taxon>Pezizomycotina</taxon>
        <taxon>Dothideomycetes</taxon>
        <taxon>Pleosporomycetidae</taxon>
        <taxon>Venturiales</taxon>
        <taxon>Sympoventuriaceae</taxon>
        <taxon>Verruconis</taxon>
    </lineage>
</organism>
<proteinExistence type="predicted"/>
<dbReference type="InParanoid" id="A0A0D2ASD2"/>
<protein>
    <submittedName>
        <fullName evidence="2">Uncharacterized protein</fullName>
    </submittedName>
</protein>
<feature type="compositionally biased region" description="Acidic residues" evidence="1">
    <location>
        <begin position="125"/>
        <end position="134"/>
    </location>
</feature>
<feature type="compositionally biased region" description="Polar residues" evidence="1">
    <location>
        <begin position="790"/>
        <end position="804"/>
    </location>
</feature>
<feature type="compositionally biased region" description="Pro residues" evidence="1">
    <location>
        <begin position="1072"/>
        <end position="1083"/>
    </location>
</feature>
<dbReference type="OrthoDB" id="4115400at2759"/>
<dbReference type="AlphaFoldDB" id="A0A0D2ASD2"/>
<evidence type="ECO:0000313" key="3">
    <source>
        <dbReference type="Proteomes" id="UP000053259"/>
    </source>
</evidence>
<gene>
    <name evidence="2" type="ORF">PV09_00315</name>
</gene>
<feature type="compositionally biased region" description="Low complexity" evidence="1">
    <location>
        <begin position="734"/>
        <end position="747"/>
    </location>
</feature>
<dbReference type="RefSeq" id="XP_016219299.1">
    <property type="nucleotide sequence ID" value="XM_016353042.1"/>
</dbReference>